<evidence type="ECO:0000313" key="4">
    <source>
        <dbReference type="EMBL" id="KYH34715.1"/>
    </source>
</evidence>
<dbReference type="Gene3D" id="3.40.50.300">
    <property type="entry name" value="P-loop containing nucleotide triphosphate hydrolases"/>
    <property type="match status" value="1"/>
</dbReference>
<dbReference type="PANTHER" id="PTHR32309:SF13">
    <property type="entry name" value="FERRIC ENTEROBACTIN TRANSPORT PROTEIN FEPE"/>
    <property type="match status" value="1"/>
</dbReference>
<dbReference type="Proteomes" id="UP000075531">
    <property type="component" value="Unassembled WGS sequence"/>
</dbReference>
<evidence type="ECO:0000259" key="3">
    <source>
        <dbReference type="Pfam" id="PF01656"/>
    </source>
</evidence>
<dbReference type="AlphaFoldDB" id="A0A151B483"/>
<dbReference type="EMBL" id="LTBA01000011">
    <property type="protein sequence ID" value="KYH34715.1"/>
    <property type="molecule type" value="Genomic_DNA"/>
</dbReference>
<dbReference type="InterPro" id="IPR027417">
    <property type="entry name" value="P-loop_NTPase"/>
</dbReference>
<dbReference type="EC" id="2.7.10.2" evidence="4"/>
<dbReference type="PATRIC" id="fig|1121338.3.peg.1348"/>
<protein>
    <submittedName>
        <fullName evidence="4">Tyrosine-protein kinase YwqD</fullName>
        <ecNumber evidence="4">2.7.10.2</ecNumber>
    </submittedName>
</protein>
<feature type="domain" description="CobQ/CobB/MinD/ParA nucleotide binding" evidence="3">
    <location>
        <begin position="27"/>
        <end position="308"/>
    </location>
</feature>
<dbReference type="OrthoDB" id="9794577at2"/>
<keyword evidence="4" id="KW-0418">Kinase</keyword>
<dbReference type="GO" id="GO:0004715">
    <property type="term" value="F:non-membrane spanning protein tyrosine kinase activity"/>
    <property type="evidence" value="ECO:0007669"/>
    <property type="project" value="UniProtKB-EC"/>
</dbReference>
<dbReference type="CDD" id="cd05387">
    <property type="entry name" value="BY-kinase"/>
    <property type="match status" value="1"/>
</dbReference>
<proteinExistence type="predicted"/>
<keyword evidence="1" id="KW-0547">Nucleotide-binding</keyword>
<gene>
    <name evidence="4" type="primary">ywqD_1</name>
    <name evidence="4" type="ORF">CLTEP_13120</name>
</gene>
<dbReference type="InterPro" id="IPR050445">
    <property type="entry name" value="Bact_polysacc_biosynth/exp"/>
</dbReference>
<comment type="caution">
    <text evidence="4">The sequence shown here is derived from an EMBL/GenBank/DDBJ whole genome shotgun (WGS) entry which is preliminary data.</text>
</comment>
<evidence type="ECO:0000256" key="2">
    <source>
        <dbReference type="ARBA" id="ARBA00022840"/>
    </source>
</evidence>
<keyword evidence="5" id="KW-1185">Reference proteome</keyword>
<accession>A0A151B483</accession>
<dbReference type="PANTHER" id="PTHR32309">
    <property type="entry name" value="TYROSINE-PROTEIN KINASE"/>
    <property type="match status" value="1"/>
</dbReference>
<keyword evidence="4" id="KW-0808">Transferase</keyword>
<evidence type="ECO:0000256" key="1">
    <source>
        <dbReference type="ARBA" id="ARBA00022741"/>
    </source>
</evidence>
<evidence type="ECO:0000313" key="5">
    <source>
        <dbReference type="Proteomes" id="UP000075531"/>
    </source>
</evidence>
<dbReference type="InterPro" id="IPR002586">
    <property type="entry name" value="CobQ/CobB/MinD/ParA_Nub-bd_dom"/>
</dbReference>
<reference evidence="4 5" key="1">
    <citation type="submission" date="2016-02" db="EMBL/GenBank/DDBJ databases">
        <title>Genome sequence of Clostridium tepidiprofundi DSM 19306.</title>
        <authorList>
            <person name="Poehlein A."/>
            <person name="Daniel R."/>
        </authorList>
    </citation>
    <scope>NUCLEOTIDE SEQUENCE [LARGE SCALE GENOMIC DNA]</scope>
    <source>
        <strain evidence="4 5">DSM 19306</strain>
    </source>
</reference>
<organism evidence="4 5">
    <name type="scientific">Clostridium tepidiprofundi DSM 19306</name>
    <dbReference type="NCBI Taxonomy" id="1121338"/>
    <lineage>
        <taxon>Bacteria</taxon>
        <taxon>Bacillati</taxon>
        <taxon>Bacillota</taxon>
        <taxon>Clostridia</taxon>
        <taxon>Eubacteriales</taxon>
        <taxon>Clostridiaceae</taxon>
        <taxon>Clostridium</taxon>
    </lineage>
</organism>
<keyword evidence="2" id="KW-0067">ATP-binding</keyword>
<dbReference type="SUPFAM" id="SSF52540">
    <property type="entry name" value="P-loop containing nucleoside triphosphate hydrolases"/>
    <property type="match status" value="1"/>
</dbReference>
<dbReference type="InterPro" id="IPR005702">
    <property type="entry name" value="Wzc-like_C"/>
</dbReference>
<dbReference type="Pfam" id="PF01656">
    <property type="entry name" value="CbiA"/>
    <property type="match status" value="1"/>
</dbReference>
<dbReference type="STRING" id="1121338.CLTEP_13120"/>
<name>A0A151B483_9CLOT</name>
<sequence>MKNEAEVYKLLRNSIEFSSVNSNIKSILITSSKRGEGKTTIAANLAIIMAKSGKKTLLIDCDFTNPNIHDVFNLDNSTGLITILHSQNNSGQLYINTMNEANNKVVTCNEVATLACNEVSALVCNKVATYNEVACSNALYDTTIECSKSICNEAILNDKAIAKSKINNLYILPSGLNKNGTSRVSKDRTDRTNIKDIKDIKGIENIENIQHIQDTQDTEGTSELIMSNNMKQLFERITKEYDFIIVDTPAIQYSSDVQVISQYVDGCILVIRAGMNTRNEIETSKRLLQKVNARIIGAILNKADISPKSKKKSISCKSKKH</sequence>
<dbReference type="RefSeq" id="WP_066824290.1">
    <property type="nucleotide sequence ID" value="NZ_LTBA01000011.1"/>
</dbReference>
<dbReference type="GO" id="GO:0005886">
    <property type="term" value="C:plasma membrane"/>
    <property type="evidence" value="ECO:0007669"/>
    <property type="project" value="TreeGrafter"/>
</dbReference>